<comment type="caution">
    <text evidence="7">The sequence shown here is derived from an EMBL/GenBank/DDBJ whole genome shotgun (WGS) entry which is preliminary data.</text>
</comment>
<evidence type="ECO:0000313" key="8">
    <source>
        <dbReference type="Proteomes" id="UP000440713"/>
    </source>
</evidence>
<feature type="coiled-coil region" evidence="5">
    <location>
        <begin position="312"/>
        <end position="339"/>
    </location>
</feature>
<organism evidence="7 8">
    <name type="scientific">Peptostreptococcus porci</name>
    <dbReference type="NCBI Taxonomy" id="2652282"/>
    <lineage>
        <taxon>Bacteria</taxon>
        <taxon>Bacillati</taxon>
        <taxon>Bacillota</taxon>
        <taxon>Clostridia</taxon>
        <taxon>Peptostreptococcales</taxon>
        <taxon>Peptostreptococcaceae</taxon>
        <taxon>Peptostreptococcus</taxon>
    </lineage>
</organism>
<evidence type="ECO:0000313" key="7">
    <source>
        <dbReference type="EMBL" id="MST63148.1"/>
    </source>
</evidence>
<dbReference type="SUPFAM" id="SSF46946">
    <property type="entry name" value="S13-like H2TH domain"/>
    <property type="match status" value="1"/>
</dbReference>
<keyword evidence="3 5" id="KW-0694">RNA-binding</keyword>
<dbReference type="GO" id="GO:0072344">
    <property type="term" value="P:rescue of stalled ribosome"/>
    <property type="evidence" value="ECO:0007669"/>
    <property type="project" value="UniProtKB-UniRule"/>
</dbReference>
<evidence type="ECO:0000256" key="3">
    <source>
        <dbReference type="ARBA" id="ARBA00022884"/>
    </source>
</evidence>
<accession>A0A6N7X2B5</accession>
<comment type="subunit">
    <text evidence="5">Associates with stalled 50S ribosomal subunits. Binds to RqcP.</text>
</comment>
<evidence type="ECO:0000256" key="1">
    <source>
        <dbReference type="ARBA" id="ARBA00022555"/>
    </source>
</evidence>
<comment type="function">
    <text evidence="5">Key component of the ribosome quality control system (RQC), a ribosome-associated complex that mediates the extraction of incompletely synthesized nascent chains from stalled ribosomes and their subsequent degradation. RqcH recruits Ala-charged tRNA, and with RqcP directs the elongation of stalled nascent chains on 50S ribosomal subunits, leading to non-templated C-terminal alanine extensions (Ala tail). The Ala tail promotes nascent chain degradation. May add between 1 and at least 8 Ala residues. Binds to stalled 50S ribosomal subunits.</text>
</comment>
<dbReference type="GO" id="GO:0043023">
    <property type="term" value="F:ribosomal large subunit binding"/>
    <property type="evidence" value="ECO:0007669"/>
    <property type="project" value="UniProtKB-UniRule"/>
</dbReference>
<dbReference type="EMBL" id="VUNE01000005">
    <property type="protein sequence ID" value="MST63148.1"/>
    <property type="molecule type" value="Genomic_DNA"/>
</dbReference>
<dbReference type="InterPro" id="IPR051608">
    <property type="entry name" value="RQC_Subunit_NEMF"/>
</dbReference>
<dbReference type="RefSeq" id="WP_154538621.1">
    <property type="nucleotide sequence ID" value="NZ_VUNE01000005.1"/>
</dbReference>
<dbReference type="GO" id="GO:0019843">
    <property type="term" value="F:rRNA binding"/>
    <property type="evidence" value="ECO:0007669"/>
    <property type="project" value="UniProtKB-UniRule"/>
</dbReference>
<sequence>MAFDGIVLNALSRELKKTLVGTKIDKVYQPEKDEICLKIRTRESNIKLVISSSASNPRVYIAKDYEKSNPKKAPVFCMTLRKYIQNGVITDVEQIGFERIMRISVESYDELREKTTKYLYIEIMGKHSNIILVSKNERKILDSIKRIPLSVSRVRQILPGMEYELPPGQDKINPLEGIDVDELTRRFEKSQQKINKAILSNILGVSPLISNEICYRLGIDVDLFAKDAYLYDVKRIADEVNGIFSKLDNDDVYPNMVIDTSRNKIVEFGVIELSQYKDCEVKSFDSISEVIENYYISKDKKERISQKSLNLRKNISIKLERLNNKIKKQMEELRESEKAEEFKIKGELITSYIYMIKQGMESVSLCNFYDDNNEVNVQLQKNLTPSENAQKYFKKYNKLKKANEELTKFISENTEEAEYLENILLAIENCENEVELKEIREELIREGYVRAYKIPKKNVKPVTEFKKYLSSNGNLIIVGKNNKQNDYLTLRLADNEDLWFHTKDIPGSHVVIKSAGKKVGEEEIFEAALLAAFFSKARLSSKVPVDYTLKKNVRKPSGAKPGLVIYDNNRTVYVTPSDEAIAKIRVLQDDKS</sequence>
<proteinExistence type="inferred from homology"/>
<gene>
    <name evidence="5" type="primary">rqcH</name>
    <name evidence="7" type="ORF">FYJ71_09395</name>
</gene>
<protein>
    <recommendedName>
        <fullName evidence="5">Rqc2 homolog RqcH</fullName>
        <shortName evidence="5">RqcH</shortName>
    </recommendedName>
</protein>
<keyword evidence="5" id="KW-0175">Coiled coil</keyword>
<comment type="similarity">
    <text evidence="5">Belongs to the NEMF family.</text>
</comment>
<name>A0A6N7X2B5_9FIRM</name>
<evidence type="ECO:0000256" key="5">
    <source>
        <dbReference type="HAMAP-Rule" id="MF_00844"/>
    </source>
</evidence>
<keyword evidence="4 5" id="KW-0648">Protein biosynthesis</keyword>
<evidence type="ECO:0000259" key="6">
    <source>
        <dbReference type="Pfam" id="PF05670"/>
    </source>
</evidence>
<feature type="domain" description="NFACT RNA-binding" evidence="6">
    <location>
        <begin position="467"/>
        <end position="558"/>
    </location>
</feature>
<dbReference type="Gene3D" id="2.30.310.10">
    <property type="entry name" value="ibrinogen binding protein from staphylococcus aureus domain"/>
    <property type="match status" value="1"/>
</dbReference>
<reference evidence="7 8" key="1">
    <citation type="submission" date="2019-08" db="EMBL/GenBank/DDBJ databases">
        <title>In-depth cultivation of the pig gut microbiome towards novel bacterial diversity and tailored functional studies.</title>
        <authorList>
            <person name="Wylensek D."/>
            <person name="Hitch T.C.A."/>
            <person name="Clavel T."/>
        </authorList>
    </citation>
    <scope>NUCLEOTIDE SEQUENCE [LARGE SCALE GENOMIC DNA]</scope>
    <source>
        <strain evidence="7 8">WCA-SAB-591-4A-A</strain>
    </source>
</reference>
<dbReference type="Pfam" id="PF05833">
    <property type="entry name" value="NFACT_N"/>
    <property type="match status" value="1"/>
</dbReference>
<dbReference type="FunFam" id="2.30.310.10:FF:000004">
    <property type="entry name" value="Fibronectin-binding protein A"/>
    <property type="match status" value="1"/>
</dbReference>
<evidence type="ECO:0000256" key="4">
    <source>
        <dbReference type="ARBA" id="ARBA00022917"/>
    </source>
</evidence>
<keyword evidence="8" id="KW-1185">Reference proteome</keyword>
<dbReference type="Proteomes" id="UP000440713">
    <property type="component" value="Unassembled WGS sequence"/>
</dbReference>
<keyword evidence="2 5" id="KW-0699">rRNA-binding</keyword>
<dbReference type="GO" id="GO:0000049">
    <property type="term" value="F:tRNA binding"/>
    <property type="evidence" value="ECO:0007669"/>
    <property type="project" value="UniProtKB-UniRule"/>
</dbReference>
<dbReference type="GO" id="GO:1990112">
    <property type="term" value="C:RQC complex"/>
    <property type="evidence" value="ECO:0007669"/>
    <property type="project" value="TreeGrafter"/>
</dbReference>
<dbReference type="InterPro" id="IPR008532">
    <property type="entry name" value="NFACT_RNA-bd"/>
</dbReference>
<evidence type="ECO:0000256" key="2">
    <source>
        <dbReference type="ARBA" id="ARBA00022730"/>
    </source>
</evidence>
<dbReference type="InterPro" id="IPR043682">
    <property type="entry name" value="RqcH_bacterial"/>
</dbReference>
<dbReference type="InterPro" id="IPR010979">
    <property type="entry name" value="Ribosomal_uS13-like_H2TH"/>
</dbReference>
<dbReference type="AlphaFoldDB" id="A0A6N7X2B5"/>
<dbReference type="Gene3D" id="1.10.8.50">
    <property type="match status" value="1"/>
</dbReference>
<keyword evidence="1 5" id="KW-0820">tRNA-binding</keyword>
<dbReference type="Pfam" id="PF05670">
    <property type="entry name" value="NFACT-R_1"/>
    <property type="match status" value="1"/>
</dbReference>
<dbReference type="PANTHER" id="PTHR15239">
    <property type="entry name" value="NUCLEAR EXPORT MEDIATOR FACTOR NEMF"/>
    <property type="match status" value="1"/>
</dbReference>
<dbReference type="PANTHER" id="PTHR15239:SF6">
    <property type="entry name" value="RIBOSOME QUALITY CONTROL COMPLEX SUBUNIT NEMF"/>
    <property type="match status" value="1"/>
</dbReference>
<dbReference type="HAMAP" id="MF_00844_B">
    <property type="entry name" value="RqcH_B"/>
    <property type="match status" value="1"/>
</dbReference>